<dbReference type="Proteomes" id="UP000050413">
    <property type="component" value="Unassembled WGS sequence"/>
</dbReference>
<dbReference type="PANTHER" id="PTHR46268">
    <property type="entry name" value="STRESS RESPONSE PROTEIN NHAX"/>
    <property type="match status" value="1"/>
</dbReference>
<dbReference type="PRINTS" id="PR01438">
    <property type="entry name" value="UNVRSLSTRESS"/>
</dbReference>
<evidence type="ECO:0000259" key="2">
    <source>
        <dbReference type="Pfam" id="PF00582"/>
    </source>
</evidence>
<sequence>MYDSIVIAAALFNEGATTRAALEKAKTLLNPGGAVTLVHVIEEVPGYVAASIPKEHMTTRHREVQEQLDAMAAAATGIKVKAIIRHGQPSASILGAGKEANADLIMIASHKPGLSDYFIGSTAARVVRHAQCSVLVTR</sequence>
<dbReference type="Proteomes" id="UP000182045">
    <property type="component" value="Unassembled WGS sequence"/>
</dbReference>
<dbReference type="Pfam" id="PF00582">
    <property type="entry name" value="Usp"/>
    <property type="match status" value="1"/>
</dbReference>
<dbReference type="OrthoDB" id="9792500at2"/>
<reference evidence="4 5" key="1">
    <citation type="submission" date="2015-09" db="EMBL/GenBank/DDBJ databases">
        <title>Identification and resolution of microdiversity through metagenomic sequencing of parallel consortia.</title>
        <authorList>
            <person name="Nelson W.C."/>
            <person name="Romine M.F."/>
            <person name="Lindemann S.R."/>
        </authorList>
    </citation>
    <scope>NUCLEOTIDE SEQUENCE [LARGE SCALE GENOMIC DNA]</scope>
    <source>
        <strain evidence="4">HL-91</strain>
    </source>
</reference>
<proteinExistence type="inferred from homology"/>
<dbReference type="InterPro" id="IPR006016">
    <property type="entry name" value="UspA"/>
</dbReference>
<evidence type="ECO:0000313" key="6">
    <source>
        <dbReference type="Proteomes" id="UP000182045"/>
    </source>
</evidence>
<feature type="domain" description="UspA" evidence="2">
    <location>
        <begin position="1"/>
        <end position="138"/>
    </location>
</feature>
<protein>
    <submittedName>
        <fullName evidence="3">Nucleotide-binding universal stress protein, UspA family</fullName>
    </submittedName>
    <submittedName>
        <fullName evidence="4">UspA family nucleotide-binding unversal stress protein</fullName>
    </submittedName>
</protein>
<dbReference type="Gene3D" id="3.40.50.620">
    <property type="entry name" value="HUPs"/>
    <property type="match status" value="1"/>
</dbReference>
<evidence type="ECO:0000313" key="3">
    <source>
        <dbReference type="EMBL" id="CUX80960.1"/>
    </source>
</evidence>
<dbReference type="RefSeq" id="WP_072245732.1">
    <property type="nucleotide sequence ID" value="NZ_FBYC01000004.1"/>
</dbReference>
<evidence type="ECO:0000256" key="1">
    <source>
        <dbReference type="ARBA" id="ARBA00008791"/>
    </source>
</evidence>
<dbReference type="AlphaFoldDB" id="A0A0P7WHD1"/>
<comment type="caution">
    <text evidence="4">The sequence shown here is derived from an EMBL/GenBank/DDBJ whole genome shotgun (WGS) entry which is preliminary data.</text>
</comment>
<dbReference type="STRING" id="1666912.Ga0058931_1437"/>
<keyword evidence="6" id="KW-1185">Reference proteome</keyword>
<organism evidence="4 5">
    <name type="scientific">Roseibaca calidilacus</name>
    <dbReference type="NCBI Taxonomy" id="1666912"/>
    <lineage>
        <taxon>Bacteria</taxon>
        <taxon>Pseudomonadati</taxon>
        <taxon>Pseudomonadota</taxon>
        <taxon>Alphaproteobacteria</taxon>
        <taxon>Rhodobacterales</taxon>
        <taxon>Paracoccaceae</taxon>
        <taxon>Roseinatronobacter</taxon>
    </lineage>
</organism>
<evidence type="ECO:0000313" key="4">
    <source>
        <dbReference type="EMBL" id="KPP89898.1"/>
    </source>
</evidence>
<dbReference type="InterPro" id="IPR014729">
    <property type="entry name" value="Rossmann-like_a/b/a_fold"/>
</dbReference>
<dbReference type="EMBL" id="FBYC01000004">
    <property type="protein sequence ID" value="CUX80960.1"/>
    <property type="molecule type" value="Genomic_DNA"/>
</dbReference>
<dbReference type="PANTHER" id="PTHR46268:SF6">
    <property type="entry name" value="UNIVERSAL STRESS PROTEIN UP12"/>
    <property type="match status" value="1"/>
</dbReference>
<dbReference type="SUPFAM" id="SSF52402">
    <property type="entry name" value="Adenine nucleotide alpha hydrolases-like"/>
    <property type="match status" value="1"/>
</dbReference>
<dbReference type="EMBL" id="LJSG01000020">
    <property type="protein sequence ID" value="KPP89898.1"/>
    <property type="molecule type" value="Genomic_DNA"/>
</dbReference>
<gene>
    <name evidence="3" type="ORF">Ga0058931_1437</name>
    <name evidence="4" type="ORF">HLUCCA05_06975</name>
</gene>
<dbReference type="InterPro" id="IPR006015">
    <property type="entry name" value="Universal_stress_UspA"/>
</dbReference>
<name>A0A0P7WHD1_9RHOB</name>
<reference evidence="3 6" key="2">
    <citation type="submission" date="2016-01" db="EMBL/GenBank/DDBJ databases">
        <authorList>
            <person name="Varghese N."/>
        </authorList>
    </citation>
    <scope>NUCLEOTIDE SEQUENCE [LARGE SCALE GENOMIC DNA]</scope>
    <source>
        <strain evidence="3 6">HL-91</strain>
    </source>
</reference>
<dbReference type="CDD" id="cd00293">
    <property type="entry name" value="USP-like"/>
    <property type="match status" value="1"/>
</dbReference>
<accession>A0A0P7WHD1</accession>
<comment type="similarity">
    <text evidence="1">Belongs to the universal stress protein A family.</text>
</comment>
<evidence type="ECO:0000313" key="5">
    <source>
        <dbReference type="Proteomes" id="UP000050413"/>
    </source>
</evidence>